<evidence type="ECO:0000313" key="1">
    <source>
        <dbReference type="EMBL" id="WAI47450.1"/>
    </source>
</evidence>
<reference evidence="1" key="1">
    <citation type="submission" date="2022-11" db="EMBL/GenBank/DDBJ databases">
        <title>Pseudomonas triclosanedens sp. nov., a triclosan degrader isolated from activated sludge.</title>
        <authorList>
            <person name="Yin Y."/>
            <person name="Lu Z."/>
        </authorList>
    </citation>
    <scope>NUCLEOTIDE SEQUENCE</scope>
    <source>
        <strain evidence="1">ZM23</strain>
    </source>
</reference>
<gene>
    <name evidence="1" type="ORF">OU419_16880</name>
</gene>
<dbReference type="Proteomes" id="UP001163624">
    <property type="component" value="Chromosome"/>
</dbReference>
<organism evidence="1 2">
    <name type="scientific">Pseudomonas triclosanedens</name>
    <dbReference type="NCBI Taxonomy" id="2961893"/>
    <lineage>
        <taxon>Bacteria</taxon>
        <taxon>Pseudomonadati</taxon>
        <taxon>Pseudomonadota</taxon>
        <taxon>Gammaproteobacteria</taxon>
        <taxon>Pseudomonadales</taxon>
        <taxon>Pseudomonadaceae</taxon>
        <taxon>Pseudomonas</taxon>
    </lineage>
</organism>
<keyword evidence="2" id="KW-1185">Reference proteome</keyword>
<protein>
    <submittedName>
        <fullName evidence="1">Antiterminator Q family protein</fullName>
    </submittedName>
</protein>
<evidence type="ECO:0000313" key="2">
    <source>
        <dbReference type="Proteomes" id="UP001163624"/>
    </source>
</evidence>
<name>A0ABY6ZRR4_9PSED</name>
<dbReference type="EMBL" id="CP113432">
    <property type="protein sequence ID" value="WAI47450.1"/>
    <property type="molecule type" value="Genomic_DNA"/>
</dbReference>
<sequence>MNIEATEFLMEQYGLWVWKDNGVPRCTSPLLAIMLRNPANEKRMGSPIPLISDDRALMVEGFLGRLVKTDPAAVESMTLYFVHGLTYREVGGRTGASYADARMLVRAGLSALAACFLIHEKMAA</sequence>
<proteinExistence type="predicted"/>
<accession>A0ABY6ZRR4</accession>
<dbReference type="RefSeq" id="WP_254473673.1">
    <property type="nucleotide sequence ID" value="NZ_CP113432.1"/>
</dbReference>